<feature type="chain" id="PRO_5032849540" evidence="2">
    <location>
        <begin position="25"/>
        <end position="280"/>
    </location>
</feature>
<keyword evidence="2" id="KW-0732">Signal</keyword>
<gene>
    <name evidence="5" type="ORF">GHT07_14455</name>
</gene>
<organism evidence="5 6">
    <name type="scientific">Caenimonas koreensis DSM 17982</name>
    <dbReference type="NCBI Taxonomy" id="1121255"/>
    <lineage>
        <taxon>Bacteria</taxon>
        <taxon>Pseudomonadati</taxon>
        <taxon>Pseudomonadota</taxon>
        <taxon>Betaproteobacteria</taxon>
        <taxon>Burkholderiales</taxon>
        <taxon>Comamonadaceae</taxon>
        <taxon>Caenimonas</taxon>
    </lineage>
</organism>
<dbReference type="InterPro" id="IPR001173">
    <property type="entry name" value="Glyco_trans_2-like"/>
</dbReference>
<dbReference type="Gene3D" id="3.90.550.10">
    <property type="entry name" value="Spore Coat Polysaccharide Biosynthesis Protein SpsA, Chain A"/>
    <property type="match status" value="1"/>
</dbReference>
<dbReference type="Pfam" id="PF02709">
    <property type="entry name" value="Glyco_transf_7C"/>
    <property type="match status" value="1"/>
</dbReference>
<keyword evidence="6" id="KW-1185">Reference proteome</keyword>
<comment type="caution">
    <text evidence="5">The sequence shown here is derived from an EMBL/GenBank/DDBJ whole genome shotgun (WGS) entry which is preliminary data.</text>
</comment>
<protein>
    <submittedName>
        <fullName evidence="5">Glycosyltransferase</fullName>
    </submittedName>
</protein>
<evidence type="ECO:0000256" key="1">
    <source>
        <dbReference type="ARBA" id="ARBA00022679"/>
    </source>
</evidence>
<dbReference type="SUPFAM" id="SSF53448">
    <property type="entry name" value="Nucleotide-diphospho-sugar transferases"/>
    <property type="match status" value="1"/>
</dbReference>
<evidence type="ECO:0000313" key="5">
    <source>
        <dbReference type="EMBL" id="MRD48486.1"/>
    </source>
</evidence>
<dbReference type="PANTHER" id="PTHR43685">
    <property type="entry name" value="GLYCOSYLTRANSFERASE"/>
    <property type="match status" value="1"/>
</dbReference>
<dbReference type="GO" id="GO:0016740">
    <property type="term" value="F:transferase activity"/>
    <property type="evidence" value="ECO:0007669"/>
    <property type="project" value="UniProtKB-KW"/>
</dbReference>
<dbReference type="EMBL" id="WJBU01000013">
    <property type="protein sequence ID" value="MRD48486.1"/>
    <property type="molecule type" value="Genomic_DNA"/>
</dbReference>
<evidence type="ECO:0000259" key="3">
    <source>
        <dbReference type="Pfam" id="PF00535"/>
    </source>
</evidence>
<dbReference type="Proteomes" id="UP000487350">
    <property type="component" value="Unassembled WGS sequence"/>
</dbReference>
<name>A0A844BAB9_9BURK</name>
<dbReference type="InterPro" id="IPR050834">
    <property type="entry name" value="Glycosyltransf_2"/>
</dbReference>
<feature type="domain" description="Glycosyltransferase 2-like" evidence="3">
    <location>
        <begin position="6"/>
        <end position="120"/>
    </location>
</feature>
<dbReference type="InterPro" id="IPR029044">
    <property type="entry name" value="Nucleotide-diphossugar_trans"/>
</dbReference>
<dbReference type="Pfam" id="PF00535">
    <property type="entry name" value="Glycos_transf_2"/>
    <property type="match status" value="1"/>
</dbReference>
<feature type="signal peptide" evidence="2">
    <location>
        <begin position="1"/>
        <end position="24"/>
    </location>
</feature>
<keyword evidence="1 5" id="KW-0808">Transferase</keyword>
<feature type="domain" description="Galactosyltransferase C-terminal" evidence="4">
    <location>
        <begin position="170"/>
        <end position="220"/>
    </location>
</feature>
<evidence type="ECO:0000259" key="4">
    <source>
        <dbReference type="Pfam" id="PF02709"/>
    </source>
</evidence>
<accession>A0A844BAB9</accession>
<sequence length="280" mass="31030">MKLGFVVLTYNRPLALLAVLRALAPQCTSDMTVVIADDGSTAQNVAAMRSAMPAFACPVRHLWHPDVGFTAARARNQGAANADCDYIVFLDGDCVPNAHFVQAHVALAEQGCFVNGSRVLLSPALTARVEQREAELLQMGTAGWLRLRLSGDVNKLSHLVDWPGAPGRIHERFKWKGIRSCNFGVWYRDFKTVNGFDESFEGWGHEDADLVLRLHHADVKRKNGWCATEVFHLWHAENSRAREAVNRQKVLIREHSAIVRAEQGLGQLHHGAAPTVTDLN</sequence>
<reference evidence="5 6" key="1">
    <citation type="submission" date="2019-11" db="EMBL/GenBank/DDBJ databases">
        <title>Caenimonas koreensis gen. nov., sp. nov., isolated from activated sludge.</title>
        <authorList>
            <person name="Seung H.R."/>
        </authorList>
    </citation>
    <scope>NUCLEOTIDE SEQUENCE [LARGE SCALE GENOMIC DNA]</scope>
    <source>
        <strain evidence="5 6">EMB320</strain>
    </source>
</reference>
<dbReference type="InterPro" id="IPR027791">
    <property type="entry name" value="Galactosyl_T_C"/>
</dbReference>
<dbReference type="AlphaFoldDB" id="A0A844BAB9"/>
<dbReference type="OrthoDB" id="9801954at2"/>
<proteinExistence type="predicted"/>
<dbReference type="PANTHER" id="PTHR43685:SF3">
    <property type="entry name" value="SLR2126 PROTEIN"/>
    <property type="match status" value="1"/>
</dbReference>
<evidence type="ECO:0000313" key="6">
    <source>
        <dbReference type="Proteomes" id="UP000487350"/>
    </source>
</evidence>
<evidence type="ECO:0000256" key="2">
    <source>
        <dbReference type="SAM" id="SignalP"/>
    </source>
</evidence>
<dbReference type="RefSeq" id="WP_153585806.1">
    <property type="nucleotide sequence ID" value="NZ_WJBU01000013.1"/>
</dbReference>